<evidence type="ECO:0000313" key="1">
    <source>
        <dbReference type="EMBL" id="MDC7227274.1"/>
    </source>
</evidence>
<dbReference type="InterPro" id="IPR007523">
    <property type="entry name" value="NDUFAF3/AAMDC"/>
</dbReference>
<dbReference type="PANTHER" id="PTHR15811">
    <property type="entry name" value="MTH938 DOMAIN-CONTAINING PROTEIN"/>
    <property type="match status" value="1"/>
</dbReference>
<organism evidence="1 2">
    <name type="scientific">Candidatus Thalassospirochaeta sargassi</name>
    <dbReference type="NCBI Taxonomy" id="3119039"/>
    <lineage>
        <taxon>Bacteria</taxon>
        <taxon>Pseudomonadati</taxon>
        <taxon>Spirochaetota</taxon>
        <taxon>Spirochaetia</taxon>
        <taxon>Spirochaetales</taxon>
        <taxon>Spirochaetaceae</taxon>
        <taxon>Candidatus Thalassospirochaeta</taxon>
    </lineage>
</organism>
<dbReference type="PANTHER" id="PTHR15811:SF5">
    <property type="entry name" value="MTH938 DOMAIN-CONTAINING PROTEIN"/>
    <property type="match status" value="1"/>
</dbReference>
<name>A0AAJ1IFN4_9SPIO</name>
<dbReference type="EMBL" id="JAQQAL010000024">
    <property type="protein sequence ID" value="MDC7227274.1"/>
    <property type="molecule type" value="Genomic_DNA"/>
</dbReference>
<accession>A0AAJ1IFN4</accession>
<dbReference type="GO" id="GO:0005737">
    <property type="term" value="C:cytoplasm"/>
    <property type="evidence" value="ECO:0007669"/>
    <property type="project" value="TreeGrafter"/>
</dbReference>
<dbReference type="Pfam" id="PF04430">
    <property type="entry name" value="DUF498"/>
    <property type="match status" value="1"/>
</dbReference>
<dbReference type="Proteomes" id="UP001221217">
    <property type="component" value="Unassembled WGS sequence"/>
</dbReference>
<evidence type="ECO:0000313" key="2">
    <source>
        <dbReference type="Proteomes" id="UP001221217"/>
    </source>
</evidence>
<dbReference type="InterPro" id="IPR036748">
    <property type="entry name" value="MTH938-like_sf"/>
</dbReference>
<comment type="caution">
    <text evidence="1">The sequence shown here is derived from an EMBL/GenBank/DDBJ whole genome shotgun (WGS) entry which is preliminary data.</text>
</comment>
<dbReference type="Gene3D" id="3.40.1230.10">
    <property type="entry name" value="MTH938-like"/>
    <property type="match status" value="1"/>
</dbReference>
<proteinExistence type="predicted"/>
<dbReference type="AlphaFoldDB" id="A0AAJ1IFN4"/>
<protein>
    <submittedName>
        <fullName evidence="1">MTH938/NDUFAF3 family protein</fullName>
    </submittedName>
</protein>
<dbReference type="SUPFAM" id="SSF64076">
    <property type="entry name" value="MTH938-like"/>
    <property type="match status" value="1"/>
</dbReference>
<reference evidence="1 2" key="1">
    <citation type="submission" date="2022-12" db="EMBL/GenBank/DDBJ databases">
        <title>Metagenome assembled genome from gulf of manar.</title>
        <authorList>
            <person name="Kohli P."/>
            <person name="Pk S."/>
            <person name="Venkata Ramana C."/>
            <person name="Sasikala C."/>
        </authorList>
    </citation>
    <scope>NUCLEOTIDE SEQUENCE [LARGE SCALE GENOMIC DNA]</scope>
    <source>
        <strain evidence="1">JB008</strain>
    </source>
</reference>
<gene>
    <name evidence="1" type="ORF">PQJ61_10985</name>
</gene>
<sequence length="111" mass="12273">MIDSISMGKMAFMGKVSRSDTIVYPDHMNTKWWIAARTTIEPADLEDVFKAEPEVVVVGLGFVMPISISDAAISALEEKGIEVLVEKSEKAAELYNEISTKKKTIGLFHLL</sequence>